<dbReference type="EMBL" id="CVMT01000001">
    <property type="protein sequence ID" value="CRG83521.1"/>
    <property type="molecule type" value="Genomic_DNA"/>
</dbReference>
<feature type="transmembrane region" description="Helical" evidence="2">
    <location>
        <begin position="566"/>
        <end position="589"/>
    </location>
</feature>
<sequence>MEATNDIPLHSVSRETLSYEANSTSHSDDSETPPYEATNEDTLPPYQRTNPVRSRSAPLRRNIFFLLPIAAYTCMAAYSWVTLCILSRTEDMVTNRHNSKVTQYRAARVLQTITGVATVPTISLVCAWAAAVYVQNQPNAHSLRLRQVITLADRGWMDPRIWFRLVFYPSGFKRYGSALLVLAILMHIIGATTYPILSLFLSHRLVYVGPYDIDFSYDIEEVGSIPLFLHEGFVPGPIFTLRNELQTSGINGFQSQLWGDNGVLSEINSTTNWFAQLPSNFTTGPYPDQYIPRVNSSVSIRNMTAGEFPSNCSDTTDWFYSFYRYPGGRMNLTVEVCVPINGTQSPWKNTDGRQDFSEVLYVNATAHDTDTGYASYITVTPFVVIMNTTAGVFRLPDYMTNQTPGPLEANSSLCLSYTYGCDGGKSRRQYNLDYFEPALPGPLTLIALAIFGPGSFADTQQNATGNGNSDYKIDTGWKQYFDGISEGDPLPLIDLGVASDTGGTIPIETWIMSLTDSQNLASTTSAFTQASFLAIKAIFDAYFGGEITVRYSSSALEQISLPSMSLGGLIAGSVLLVLYIIPLLCLAVYSAASCRWTHTLDAFTMLRMGAAFGQEHLPFLIGTSMRKILALDDLPGVVRDISLPDDKIGQLALGVGGAPLQLKKPYLAYPGNHYHVP</sequence>
<keyword evidence="2" id="KW-0812">Transmembrane</keyword>
<dbReference type="OrthoDB" id="5381672at2759"/>
<evidence type="ECO:0000313" key="3">
    <source>
        <dbReference type="EMBL" id="CRG83521.1"/>
    </source>
</evidence>
<name>A0A0U1LN17_TALIS</name>
<protein>
    <submittedName>
        <fullName evidence="3">Uncharacterized protein</fullName>
    </submittedName>
</protein>
<evidence type="ECO:0000313" key="4">
    <source>
        <dbReference type="Proteomes" id="UP000054383"/>
    </source>
</evidence>
<evidence type="ECO:0000256" key="2">
    <source>
        <dbReference type="SAM" id="Phobius"/>
    </source>
</evidence>
<proteinExistence type="predicted"/>
<accession>A0A0U1LN17</accession>
<dbReference type="OMA" id="VEIFAIR"/>
<dbReference type="Proteomes" id="UP000054383">
    <property type="component" value="Unassembled WGS sequence"/>
</dbReference>
<gene>
    <name evidence="3" type="ORF">PISL3812_00873</name>
</gene>
<feature type="transmembrane region" description="Helical" evidence="2">
    <location>
        <begin position="107"/>
        <end position="134"/>
    </location>
</feature>
<evidence type="ECO:0000256" key="1">
    <source>
        <dbReference type="SAM" id="MobiDB-lite"/>
    </source>
</evidence>
<feature type="compositionally biased region" description="Polar residues" evidence="1">
    <location>
        <begin position="14"/>
        <end position="25"/>
    </location>
</feature>
<organism evidence="3 4">
    <name type="scientific">Talaromyces islandicus</name>
    <name type="common">Penicillium islandicum</name>
    <dbReference type="NCBI Taxonomy" id="28573"/>
    <lineage>
        <taxon>Eukaryota</taxon>
        <taxon>Fungi</taxon>
        <taxon>Dikarya</taxon>
        <taxon>Ascomycota</taxon>
        <taxon>Pezizomycotina</taxon>
        <taxon>Eurotiomycetes</taxon>
        <taxon>Eurotiomycetidae</taxon>
        <taxon>Eurotiales</taxon>
        <taxon>Trichocomaceae</taxon>
        <taxon>Talaromyces</taxon>
        <taxon>Talaromyces sect. Islandici</taxon>
    </lineage>
</organism>
<dbReference type="AlphaFoldDB" id="A0A0U1LN17"/>
<feature type="transmembrane region" description="Helical" evidence="2">
    <location>
        <begin position="175"/>
        <end position="197"/>
    </location>
</feature>
<keyword evidence="4" id="KW-1185">Reference proteome</keyword>
<keyword evidence="2" id="KW-1133">Transmembrane helix</keyword>
<feature type="transmembrane region" description="Helical" evidence="2">
    <location>
        <begin position="63"/>
        <end position="86"/>
    </location>
</feature>
<reference evidence="3 4" key="1">
    <citation type="submission" date="2015-04" db="EMBL/GenBank/DDBJ databases">
        <authorList>
            <person name="Syromyatnikov M.Y."/>
            <person name="Popov V.N."/>
        </authorList>
    </citation>
    <scope>NUCLEOTIDE SEQUENCE [LARGE SCALE GENOMIC DNA]</scope>
    <source>
        <strain evidence="3">WF-38-12</strain>
    </source>
</reference>
<keyword evidence="2" id="KW-0472">Membrane</keyword>
<feature type="region of interest" description="Disordered" evidence="1">
    <location>
        <begin position="1"/>
        <end position="53"/>
    </location>
</feature>